<sequence>MNMLKTSIIGIVLLVAGWADAYQIWTSTCRTPAFVLERTDQWDRVAAQVKGLNINFTSTDYYPGEQPGPNNWPLILSTYATASSQTFQPFTRSAWENDWGPAGEGLTLDDALPRYLARGDAWGYTISLIMLYDIRLESGGPIYWWNPDDITEVRNWLDNNGYSHVKLMWNVRQDNARERDLSAHPGVDAVLMEANFEHWETNDGNRWGFLQWFTTTYPNRDVVFQLHTFGEKTKDEYTGIRRFVRSISADILGSTDFVRSDHCIVLPMTYVPFHEYWSFLPEHEPAGDLYGDSMTGLLLSLIEQKDLFEGTAPGGLISSNQCSSFDRTYDLYAAVADGSLTNTATWGRAAPVAGDTNIWQSAGHWIGSHGLPNASTLTFHGETLVIQPGGLLAQAVNTTTFSMRNLVLDGGAISHSELGSTTLNLNGDTLYLNAGQIQAGGASSNQNISFKNAGVSGSGTVNITAKGAGGSQIDFQSTVDLTGFSGTFAVLEDGILNLPAITIGSFGIDLSGSGRYRLDDEVAVFSLVIDGADVPAGTYAYSDFPTSQQDNLIDGGGTIHVRSSRTAIQSGTLDEGATWGVVLPTYADEDTHRWHGGINRLGVSDKEAFEGGGLVLGTGGELASDKANAILWIRDLTLEGGTISNQKTAPFYINLRGHVLTLNSGFLLADSGAYNTDLFFQNATLAGSGTIEIAGTRANDLPEVRFDASVDTSGFSGTFLVTDNGVLALPNLGTPSFSITLAGSGKYKFDSNIVVNDLMIDGVSLDPGIYYYDDLTTAQQAHLVESNGRIVVFAPFVCVQGGALNDPVIWGGIAPPVAGDTNLWRSLDYSLNAGGAAWSNVTFQGDTLWMEPGSMLNPGAAGQTLLLNNLILDDATICNNRLNAFTLDLTGHWMRLVQGTIRAGIKEVNRDLIVKNARLTGFGTIDVEAGDASGAEVRFESTVDTVGFTGLFNVQSNGILNLPPISTPSFGIRLSGSGRLVLDDDIAVTSLEIDGKLFADGSYTYADFTSVEQFFLINNGGGITVDAAANPPGSIVISSKGSSTGIGLTDLSVYATYTLQHCDDLTSSNWVDIASTTGVQSVQWQVPSTSDALFMRVVSP</sequence>
<protein>
    <submittedName>
        <fullName evidence="1">Uncharacterized protein</fullName>
    </submittedName>
</protein>
<proteinExistence type="predicted"/>
<gene>
    <name evidence="1" type="ORF">PDESU_01222</name>
</gene>
<accession>A0A6C2TYK1</accession>
<name>A0A6C2TYK1_PONDE</name>
<keyword evidence="2" id="KW-1185">Reference proteome</keyword>
<evidence type="ECO:0000313" key="1">
    <source>
        <dbReference type="EMBL" id="VGO12669.1"/>
    </source>
</evidence>
<organism evidence="1 2">
    <name type="scientific">Pontiella desulfatans</name>
    <dbReference type="NCBI Taxonomy" id="2750659"/>
    <lineage>
        <taxon>Bacteria</taxon>
        <taxon>Pseudomonadati</taxon>
        <taxon>Kiritimatiellota</taxon>
        <taxon>Kiritimatiellia</taxon>
        <taxon>Kiritimatiellales</taxon>
        <taxon>Pontiellaceae</taxon>
        <taxon>Pontiella</taxon>
    </lineage>
</organism>
<evidence type="ECO:0000313" key="2">
    <source>
        <dbReference type="Proteomes" id="UP000366872"/>
    </source>
</evidence>
<dbReference type="EMBL" id="CAAHFG010000001">
    <property type="protein sequence ID" value="VGO12669.1"/>
    <property type="molecule type" value="Genomic_DNA"/>
</dbReference>
<reference evidence="1 2" key="1">
    <citation type="submission" date="2019-04" db="EMBL/GenBank/DDBJ databases">
        <authorList>
            <person name="Van Vliet M D."/>
        </authorList>
    </citation>
    <scope>NUCLEOTIDE SEQUENCE [LARGE SCALE GENOMIC DNA]</scope>
    <source>
        <strain evidence="1 2">F1</strain>
    </source>
</reference>
<dbReference type="AlphaFoldDB" id="A0A6C2TYK1"/>
<dbReference type="Proteomes" id="UP000366872">
    <property type="component" value="Unassembled WGS sequence"/>
</dbReference>